<evidence type="ECO:0000313" key="2">
    <source>
        <dbReference type="EMBL" id="OGL56831.1"/>
    </source>
</evidence>
<feature type="transmembrane region" description="Helical" evidence="1">
    <location>
        <begin position="143"/>
        <end position="161"/>
    </location>
</feature>
<protein>
    <submittedName>
        <fullName evidence="2">Uncharacterized protein</fullName>
    </submittedName>
</protein>
<dbReference type="Proteomes" id="UP000179812">
    <property type="component" value="Unassembled WGS sequence"/>
</dbReference>
<keyword evidence="1" id="KW-0812">Transmembrane</keyword>
<gene>
    <name evidence="2" type="ORF">A2367_01345</name>
</gene>
<organism evidence="2 3">
    <name type="scientific">Candidatus Shapirobacteria bacterium RIFOXYB1_FULL_38_38</name>
    <dbReference type="NCBI Taxonomy" id="1802151"/>
    <lineage>
        <taxon>Bacteria</taxon>
        <taxon>Candidatus Shapironibacteriota</taxon>
    </lineage>
</organism>
<name>A0A1F7SSU6_9BACT</name>
<dbReference type="EMBL" id="MGDL01000032">
    <property type="protein sequence ID" value="OGL56831.1"/>
    <property type="molecule type" value="Genomic_DNA"/>
</dbReference>
<sequence length="197" mass="21885">MAEFKNFLGIAATILVFIGYIPYLRDIVRGKTKPHIYSWFLWGFVTLIAFALQFNAGAGSGSFVTLAAAIMCLAVIGLGFVYKSGVKIVLIDTVFLILAIVALVLWLVAKQPVLSIILTTLVDLFGFAPTIRKSWNEPFTETLSFYYLNTFRFGLALVALQKYSIVTALYPISWLVVNGLFAMMLVARRRQVSLANL</sequence>
<feature type="transmembrane region" description="Helical" evidence="1">
    <location>
        <begin position="113"/>
        <end position="131"/>
    </location>
</feature>
<evidence type="ECO:0000256" key="1">
    <source>
        <dbReference type="SAM" id="Phobius"/>
    </source>
</evidence>
<keyword evidence="1" id="KW-0472">Membrane</keyword>
<comment type="caution">
    <text evidence="2">The sequence shown here is derived from an EMBL/GenBank/DDBJ whole genome shotgun (WGS) entry which is preliminary data.</text>
</comment>
<evidence type="ECO:0000313" key="3">
    <source>
        <dbReference type="Proteomes" id="UP000179812"/>
    </source>
</evidence>
<reference evidence="2 3" key="1">
    <citation type="journal article" date="2016" name="Nat. Commun.">
        <title>Thousands of microbial genomes shed light on interconnected biogeochemical processes in an aquifer system.</title>
        <authorList>
            <person name="Anantharaman K."/>
            <person name="Brown C.T."/>
            <person name="Hug L.A."/>
            <person name="Sharon I."/>
            <person name="Castelle C.J."/>
            <person name="Probst A.J."/>
            <person name="Thomas B.C."/>
            <person name="Singh A."/>
            <person name="Wilkins M.J."/>
            <person name="Karaoz U."/>
            <person name="Brodie E.L."/>
            <person name="Williams K.H."/>
            <person name="Hubbard S.S."/>
            <person name="Banfield J.F."/>
        </authorList>
    </citation>
    <scope>NUCLEOTIDE SEQUENCE [LARGE SCALE GENOMIC DNA]</scope>
</reference>
<feature type="transmembrane region" description="Helical" evidence="1">
    <location>
        <begin position="36"/>
        <end position="56"/>
    </location>
</feature>
<feature type="transmembrane region" description="Helical" evidence="1">
    <location>
        <begin position="62"/>
        <end position="82"/>
    </location>
</feature>
<accession>A0A1F7SSU6</accession>
<keyword evidence="1" id="KW-1133">Transmembrane helix</keyword>
<dbReference type="AlphaFoldDB" id="A0A1F7SSU6"/>
<proteinExistence type="predicted"/>
<feature type="transmembrane region" description="Helical" evidence="1">
    <location>
        <begin position="89"/>
        <end position="107"/>
    </location>
</feature>
<feature type="transmembrane region" description="Helical" evidence="1">
    <location>
        <begin position="6"/>
        <end position="24"/>
    </location>
</feature>
<feature type="transmembrane region" description="Helical" evidence="1">
    <location>
        <begin position="167"/>
        <end position="187"/>
    </location>
</feature>